<reference evidence="8" key="2">
    <citation type="submission" date="2021-04" db="EMBL/GenBank/DDBJ databases">
        <authorList>
            <person name="Gilroy R."/>
        </authorList>
    </citation>
    <scope>NUCLEOTIDE SEQUENCE</scope>
    <source>
        <strain evidence="8">CHK180-15479</strain>
    </source>
</reference>
<proteinExistence type="inferred from homology"/>
<feature type="transmembrane region" description="Helical" evidence="7">
    <location>
        <begin position="158"/>
        <end position="175"/>
    </location>
</feature>
<feature type="transmembrane region" description="Helical" evidence="7">
    <location>
        <begin position="365"/>
        <end position="384"/>
    </location>
</feature>
<evidence type="ECO:0000256" key="3">
    <source>
        <dbReference type="ARBA" id="ARBA00022448"/>
    </source>
</evidence>
<feature type="transmembrane region" description="Helical" evidence="7">
    <location>
        <begin position="15"/>
        <end position="36"/>
    </location>
</feature>
<feature type="transmembrane region" description="Helical" evidence="7">
    <location>
        <begin position="224"/>
        <end position="242"/>
    </location>
</feature>
<feature type="transmembrane region" description="Helical" evidence="7">
    <location>
        <begin position="182"/>
        <end position="204"/>
    </location>
</feature>
<keyword evidence="6 7" id="KW-0472">Membrane</keyword>
<reference evidence="8" key="1">
    <citation type="journal article" date="2021" name="PeerJ">
        <title>Extensive microbial diversity within the chicken gut microbiome revealed by metagenomics and culture.</title>
        <authorList>
            <person name="Gilroy R."/>
            <person name="Ravi A."/>
            <person name="Getino M."/>
            <person name="Pursley I."/>
            <person name="Horton D.L."/>
            <person name="Alikhan N.F."/>
            <person name="Baker D."/>
            <person name="Gharbi K."/>
            <person name="Hall N."/>
            <person name="Watson M."/>
            <person name="Adriaenssens E.M."/>
            <person name="Foster-Nyarko E."/>
            <person name="Jarju S."/>
            <person name="Secka A."/>
            <person name="Antonio M."/>
            <person name="Oren A."/>
            <person name="Chaudhuri R.R."/>
            <person name="La Ragione R."/>
            <person name="Hildebrand F."/>
            <person name="Pallen M.J."/>
        </authorList>
    </citation>
    <scope>NUCLEOTIDE SEQUENCE</scope>
    <source>
        <strain evidence="8">CHK180-15479</strain>
    </source>
</reference>
<feature type="transmembrane region" description="Helical" evidence="7">
    <location>
        <begin position="91"/>
        <end position="110"/>
    </location>
</feature>
<feature type="transmembrane region" description="Helical" evidence="7">
    <location>
        <begin position="68"/>
        <end position="85"/>
    </location>
</feature>
<evidence type="ECO:0000313" key="9">
    <source>
        <dbReference type="Proteomes" id="UP000823910"/>
    </source>
</evidence>
<gene>
    <name evidence="8" type="primary">uraA</name>
    <name evidence="8" type="ORF">H9704_09340</name>
</gene>
<evidence type="ECO:0000256" key="1">
    <source>
        <dbReference type="ARBA" id="ARBA00004141"/>
    </source>
</evidence>
<feature type="transmembrane region" description="Helical" evidence="7">
    <location>
        <begin position="304"/>
        <end position="326"/>
    </location>
</feature>
<dbReference type="Proteomes" id="UP000823910">
    <property type="component" value="Unassembled WGS sequence"/>
</dbReference>
<dbReference type="EMBL" id="DWWT01000044">
    <property type="protein sequence ID" value="HJC06343.1"/>
    <property type="molecule type" value="Genomic_DNA"/>
</dbReference>
<dbReference type="GO" id="GO:0005886">
    <property type="term" value="C:plasma membrane"/>
    <property type="evidence" value="ECO:0007669"/>
    <property type="project" value="TreeGrafter"/>
</dbReference>
<sequence>MENHRIIQVEEKVPLKLLIPLSIQHMFAMFGASVLVPFLFGISPAIVLFMNGVGTLLFIAVTKGKAPAYLGSSFAFLAPAGIVISNFGYEYALGGFVAVGFCGCILAFIVYKFGTEWIDVVLPPAAMGPVVALIGLELSANAASNAGLLDETIDPKKVIVFLVTLGTAVFGSILFRKFLAVIPILIAVLAGYAAAIACGIVDFTEVAAAPIFAVPNYTFPKFNLEAILIILPVILVIASEHIGHQVVTSKIIGRDLLKDPGLHRSLFGDNFSTMLSGFIGSVPTTTYGENIGVMAVTKVYSVRVIAGAAILSIICSFVGKLSTLISTIPGPVIGGISFLLYGMIGTSGLRILVDSKVDYSKNRNQALTSVIFVTGLSGAALKIGNIELTGMVLACVVGMALSLVFYVLDRLHLTNDQED</sequence>
<dbReference type="InterPro" id="IPR006042">
    <property type="entry name" value="Xan_ur_permease"/>
</dbReference>
<dbReference type="AlphaFoldDB" id="A0A9D2N1J4"/>
<name>A0A9D2N1J4_9FIRM</name>
<feature type="transmembrane region" description="Helical" evidence="7">
    <location>
        <begin position="117"/>
        <end position="138"/>
    </location>
</feature>
<dbReference type="GO" id="GO:0042907">
    <property type="term" value="F:xanthine transmembrane transporter activity"/>
    <property type="evidence" value="ECO:0007669"/>
    <property type="project" value="TreeGrafter"/>
</dbReference>
<evidence type="ECO:0000256" key="7">
    <source>
        <dbReference type="SAM" id="Phobius"/>
    </source>
</evidence>
<keyword evidence="5 7" id="KW-1133">Transmembrane helix</keyword>
<feature type="transmembrane region" description="Helical" evidence="7">
    <location>
        <begin position="332"/>
        <end position="353"/>
    </location>
</feature>
<comment type="subcellular location">
    <subcellularLocation>
        <location evidence="1">Membrane</location>
        <topology evidence="1">Multi-pass membrane protein</topology>
    </subcellularLocation>
</comment>
<keyword evidence="4 7" id="KW-0812">Transmembrane</keyword>
<evidence type="ECO:0000256" key="6">
    <source>
        <dbReference type="ARBA" id="ARBA00023136"/>
    </source>
</evidence>
<feature type="transmembrane region" description="Helical" evidence="7">
    <location>
        <begin position="42"/>
        <end position="61"/>
    </location>
</feature>
<dbReference type="PANTHER" id="PTHR42810:SF2">
    <property type="entry name" value="PURINE PERMEASE C1399.01C-RELATED"/>
    <property type="match status" value="1"/>
</dbReference>
<evidence type="ECO:0000313" key="8">
    <source>
        <dbReference type="EMBL" id="HJC06343.1"/>
    </source>
</evidence>
<dbReference type="Pfam" id="PF00860">
    <property type="entry name" value="Xan_ur_permease"/>
    <property type="match status" value="1"/>
</dbReference>
<evidence type="ECO:0000256" key="4">
    <source>
        <dbReference type="ARBA" id="ARBA00022692"/>
    </source>
</evidence>
<dbReference type="PROSITE" id="PS01116">
    <property type="entry name" value="XANTH_URACIL_PERMASE"/>
    <property type="match status" value="1"/>
</dbReference>
<evidence type="ECO:0000256" key="2">
    <source>
        <dbReference type="ARBA" id="ARBA00008821"/>
    </source>
</evidence>
<comment type="caution">
    <text evidence="8">The sequence shown here is derived from an EMBL/GenBank/DDBJ whole genome shotgun (WGS) entry which is preliminary data.</text>
</comment>
<dbReference type="InterPro" id="IPR006043">
    <property type="entry name" value="NCS2"/>
</dbReference>
<keyword evidence="3" id="KW-0813">Transport</keyword>
<dbReference type="NCBIfam" id="TIGR00801">
    <property type="entry name" value="ncs2"/>
    <property type="match status" value="1"/>
</dbReference>
<comment type="similarity">
    <text evidence="2">Belongs to the nucleobase:cation symporter-2 (NCS2) (TC 2.A.40) family.</text>
</comment>
<accession>A0A9D2N1J4</accession>
<organism evidence="8 9">
    <name type="scientific">Candidatus Enterocloster excrementipullorum</name>
    <dbReference type="NCBI Taxonomy" id="2838559"/>
    <lineage>
        <taxon>Bacteria</taxon>
        <taxon>Bacillati</taxon>
        <taxon>Bacillota</taxon>
        <taxon>Clostridia</taxon>
        <taxon>Lachnospirales</taxon>
        <taxon>Lachnospiraceae</taxon>
        <taxon>Enterocloster</taxon>
    </lineage>
</organism>
<dbReference type="PANTHER" id="PTHR42810">
    <property type="entry name" value="PURINE PERMEASE C1399.01C-RELATED"/>
    <property type="match status" value="1"/>
</dbReference>
<feature type="transmembrane region" description="Helical" evidence="7">
    <location>
        <begin position="390"/>
        <end position="408"/>
    </location>
</feature>
<evidence type="ECO:0000256" key="5">
    <source>
        <dbReference type="ARBA" id="ARBA00022989"/>
    </source>
</evidence>
<protein>
    <submittedName>
        <fullName evidence="8">Uracil permease</fullName>
    </submittedName>
</protein>
<dbReference type="NCBIfam" id="NF007995">
    <property type="entry name" value="PRK10720.1"/>
    <property type="match status" value="1"/>
</dbReference>